<dbReference type="VEuPathDB" id="FungiDB:PC110_g8085"/>
<feature type="compositionally biased region" description="Basic and acidic residues" evidence="1">
    <location>
        <begin position="31"/>
        <end position="40"/>
    </location>
</feature>
<protein>
    <submittedName>
        <fullName evidence="2">Uncharacterized protein</fullName>
    </submittedName>
</protein>
<feature type="region of interest" description="Disordered" evidence="1">
    <location>
        <begin position="1"/>
        <end position="123"/>
    </location>
</feature>
<dbReference type="AlphaFoldDB" id="A0A8T1AVU3"/>
<comment type="caution">
    <text evidence="2">The sequence shown here is derived from an EMBL/GenBank/DDBJ whole genome shotgun (WGS) entry which is preliminary data.</text>
</comment>
<dbReference type="EMBL" id="RCMI01001070">
    <property type="protein sequence ID" value="KAG2891365.1"/>
    <property type="molecule type" value="Genomic_DNA"/>
</dbReference>
<evidence type="ECO:0000256" key="1">
    <source>
        <dbReference type="SAM" id="MobiDB-lite"/>
    </source>
</evidence>
<name>A0A8T1AVU3_9STRA</name>
<feature type="compositionally biased region" description="Basic and acidic residues" evidence="1">
    <location>
        <begin position="105"/>
        <end position="122"/>
    </location>
</feature>
<evidence type="ECO:0000313" key="2">
    <source>
        <dbReference type="EMBL" id="KAG2891365.1"/>
    </source>
</evidence>
<dbReference type="VEuPathDB" id="FungiDB:PC110_g8083"/>
<reference evidence="2" key="1">
    <citation type="submission" date="2018-10" db="EMBL/GenBank/DDBJ databases">
        <title>Effector identification in a new, highly contiguous assembly of the strawberry crown rot pathogen Phytophthora cactorum.</title>
        <authorList>
            <person name="Armitage A.D."/>
            <person name="Nellist C.F."/>
            <person name="Bates H."/>
            <person name="Vickerstaff R.J."/>
            <person name="Harrison R.J."/>
        </authorList>
    </citation>
    <scope>NUCLEOTIDE SEQUENCE</scope>
    <source>
        <strain evidence="2">4032</strain>
    </source>
</reference>
<evidence type="ECO:0000313" key="3">
    <source>
        <dbReference type="Proteomes" id="UP000774804"/>
    </source>
</evidence>
<feature type="compositionally biased region" description="Basic and acidic residues" evidence="1">
    <location>
        <begin position="13"/>
        <end position="23"/>
    </location>
</feature>
<organism evidence="2 3">
    <name type="scientific">Phytophthora cactorum</name>
    <dbReference type="NCBI Taxonomy" id="29920"/>
    <lineage>
        <taxon>Eukaryota</taxon>
        <taxon>Sar</taxon>
        <taxon>Stramenopiles</taxon>
        <taxon>Oomycota</taxon>
        <taxon>Peronosporomycetes</taxon>
        <taxon>Peronosporales</taxon>
        <taxon>Peronosporaceae</taxon>
        <taxon>Phytophthora</taxon>
    </lineage>
</organism>
<proteinExistence type="predicted"/>
<dbReference type="Proteomes" id="UP000774804">
    <property type="component" value="Unassembled WGS sequence"/>
</dbReference>
<sequence length="319" mass="34647">MDYYGDDLGSDAGSDRYGDDRGGRSGTVQTEVERLEEAGRQRALRHRGAGEGETTEGQGQLVVGTEGRAEESEVVQELLAAGENEFKDAVEDPVPADPTASVAADKSEVKIEPNVKEEHDGGTDAFAGYGDEPSGYGGVGQRQSQMGEYGYGTSHAYFGADEEEEVKITPQRGPSSFIPRFHNPFLSRMTDEESVPEEKTDVMVIDAAEEKVGKEVFEVDKEAPVSTTFCEMAENTVDAKVVADPKVVETSKTVVVRSKVPVPKVKVLKSILKKSGGKSARVAVSISYRTNKIEIGGSVFLDWEDEDPDELPFRPWCLK</sequence>
<gene>
    <name evidence="2" type="ORF">PC115_g19232</name>
</gene>
<accession>A0A8T1AVU3</accession>